<sequence>MGVGGLLLGSVEVGSVNFQQDDSQGNPVLAYLQRHGASLGITTPLANEGYDVDFVGMVLPGDPPEVKLRHIGMWDGNLAVSIETTNGRGEELPLENVKELGPNNMNSKVMTPEPSCRMK</sequence>
<dbReference type="AlphaFoldDB" id="A0A067SG68"/>
<evidence type="ECO:0000313" key="4">
    <source>
        <dbReference type="Proteomes" id="UP000027222"/>
    </source>
</evidence>
<name>A0A067SG68_GALM3</name>
<dbReference type="PANTHER" id="PTHR10982">
    <property type="entry name" value="MALONYL COA-ACYL CARRIER PROTEIN TRANSACYLASE"/>
    <property type="match status" value="1"/>
</dbReference>
<organism evidence="3 4">
    <name type="scientific">Galerina marginata (strain CBS 339.88)</name>
    <dbReference type="NCBI Taxonomy" id="685588"/>
    <lineage>
        <taxon>Eukaryota</taxon>
        <taxon>Fungi</taxon>
        <taxon>Dikarya</taxon>
        <taxon>Basidiomycota</taxon>
        <taxon>Agaricomycotina</taxon>
        <taxon>Agaricomycetes</taxon>
        <taxon>Agaricomycetidae</taxon>
        <taxon>Agaricales</taxon>
        <taxon>Agaricineae</taxon>
        <taxon>Strophariaceae</taxon>
        <taxon>Galerina</taxon>
    </lineage>
</organism>
<gene>
    <name evidence="3" type="ORF">GALMADRAFT_214951</name>
</gene>
<dbReference type="OrthoDB" id="2743768at2759"/>
<protein>
    <submittedName>
        <fullName evidence="3">Uncharacterized protein</fullName>
    </submittedName>
</protein>
<evidence type="ECO:0000256" key="1">
    <source>
        <dbReference type="ARBA" id="ARBA00022679"/>
    </source>
</evidence>
<keyword evidence="1" id="KW-0808">Transferase</keyword>
<dbReference type="Proteomes" id="UP000027222">
    <property type="component" value="Unassembled WGS sequence"/>
</dbReference>
<evidence type="ECO:0000313" key="3">
    <source>
        <dbReference type="EMBL" id="KDR69896.1"/>
    </source>
</evidence>
<evidence type="ECO:0000256" key="2">
    <source>
        <dbReference type="SAM" id="MobiDB-lite"/>
    </source>
</evidence>
<keyword evidence="4" id="KW-1185">Reference proteome</keyword>
<dbReference type="HOGENOM" id="CLU_2061655_0_0_1"/>
<dbReference type="PANTHER" id="PTHR10982:SF21">
    <property type="entry name" value="FATTY ACID SYNTHASE SUBUNIT BETA"/>
    <property type="match status" value="1"/>
</dbReference>
<feature type="region of interest" description="Disordered" evidence="2">
    <location>
        <begin position="98"/>
        <end position="119"/>
    </location>
</feature>
<reference evidence="4" key="1">
    <citation type="journal article" date="2014" name="Proc. Natl. Acad. Sci. U.S.A.">
        <title>Extensive sampling of basidiomycete genomes demonstrates inadequacy of the white-rot/brown-rot paradigm for wood decay fungi.</title>
        <authorList>
            <person name="Riley R."/>
            <person name="Salamov A.A."/>
            <person name="Brown D.W."/>
            <person name="Nagy L.G."/>
            <person name="Floudas D."/>
            <person name="Held B.W."/>
            <person name="Levasseur A."/>
            <person name="Lombard V."/>
            <person name="Morin E."/>
            <person name="Otillar R."/>
            <person name="Lindquist E.A."/>
            <person name="Sun H."/>
            <person name="LaButti K.M."/>
            <person name="Schmutz J."/>
            <person name="Jabbour D."/>
            <person name="Luo H."/>
            <person name="Baker S.E."/>
            <person name="Pisabarro A.G."/>
            <person name="Walton J.D."/>
            <person name="Blanchette R.A."/>
            <person name="Henrissat B."/>
            <person name="Martin F."/>
            <person name="Cullen D."/>
            <person name="Hibbett D.S."/>
            <person name="Grigoriev I.V."/>
        </authorList>
    </citation>
    <scope>NUCLEOTIDE SEQUENCE [LARGE SCALE GENOMIC DNA]</scope>
    <source>
        <strain evidence="4">CBS 339.88</strain>
    </source>
</reference>
<dbReference type="InterPro" id="IPR050830">
    <property type="entry name" value="Fungal_FAS"/>
</dbReference>
<dbReference type="Gene3D" id="2.40.128.700">
    <property type="match status" value="1"/>
</dbReference>
<proteinExistence type="predicted"/>
<dbReference type="STRING" id="685588.A0A067SG68"/>
<accession>A0A067SG68</accession>
<dbReference type="EMBL" id="KL142400">
    <property type="protein sequence ID" value="KDR69896.1"/>
    <property type="molecule type" value="Genomic_DNA"/>
</dbReference>
<dbReference type="GO" id="GO:0016740">
    <property type="term" value="F:transferase activity"/>
    <property type="evidence" value="ECO:0007669"/>
    <property type="project" value="UniProtKB-KW"/>
</dbReference>